<evidence type="ECO:0000313" key="2">
    <source>
        <dbReference type="EMBL" id="KAB8343105.1"/>
    </source>
</evidence>
<dbReference type="Proteomes" id="UP000327013">
    <property type="component" value="Unassembled WGS sequence"/>
</dbReference>
<gene>
    <name evidence="2" type="ORF">FH972_022698</name>
</gene>
<accession>A0A5N6KTH8</accession>
<name>A0A5N6KTH8_9ROSI</name>
<proteinExistence type="predicted"/>
<protein>
    <submittedName>
        <fullName evidence="2">Uncharacterized protein</fullName>
    </submittedName>
</protein>
<evidence type="ECO:0000313" key="3">
    <source>
        <dbReference type="Proteomes" id="UP000327013"/>
    </source>
</evidence>
<dbReference type="AlphaFoldDB" id="A0A5N6KTH8"/>
<sequence>MGGAVGGATSRGSGTPSLPARTPLDLLANTCTSLLHTFSTNATAANMPRAVDYCGDRNKAAPVAFPPLVPSKRQPFLVLETALSHCHEAETAPPLNGTLSRYLPLHATNKAASYRYASLSGEIHGATSSCFGSVRLLCCR</sequence>
<keyword evidence="3" id="KW-1185">Reference proteome</keyword>
<evidence type="ECO:0000256" key="1">
    <source>
        <dbReference type="SAM" id="MobiDB-lite"/>
    </source>
</evidence>
<reference evidence="2 3" key="1">
    <citation type="submission" date="2019-06" db="EMBL/GenBank/DDBJ databases">
        <title>A chromosomal-level reference genome of Carpinus fangiana (Coryloideae, Betulaceae).</title>
        <authorList>
            <person name="Yang X."/>
            <person name="Wang Z."/>
            <person name="Zhang L."/>
            <person name="Hao G."/>
            <person name="Liu J."/>
            <person name="Yang Y."/>
        </authorList>
    </citation>
    <scope>NUCLEOTIDE SEQUENCE [LARGE SCALE GENOMIC DNA]</scope>
    <source>
        <strain evidence="2">Cfa_2016G</strain>
        <tissue evidence="2">Leaf</tissue>
    </source>
</reference>
<dbReference type="EMBL" id="VIBQ01000012">
    <property type="protein sequence ID" value="KAB8343105.1"/>
    <property type="molecule type" value="Genomic_DNA"/>
</dbReference>
<comment type="caution">
    <text evidence="2">The sequence shown here is derived from an EMBL/GenBank/DDBJ whole genome shotgun (WGS) entry which is preliminary data.</text>
</comment>
<organism evidence="2 3">
    <name type="scientific">Carpinus fangiana</name>
    <dbReference type="NCBI Taxonomy" id="176857"/>
    <lineage>
        <taxon>Eukaryota</taxon>
        <taxon>Viridiplantae</taxon>
        <taxon>Streptophyta</taxon>
        <taxon>Embryophyta</taxon>
        <taxon>Tracheophyta</taxon>
        <taxon>Spermatophyta</taxon>
        <taxon>Magnoliopsida</taxon>
        <taxon>eudicotyledons</taxon>
        <taxon>Gunneridae</taxon>
        <taxon>Pentapetalae</taxon>
        <taxon>rosids</taxon>
        <taxon>fabids</taxon>
        <taxon>Fagales</taxon>
        <taxon>Betulaceae</taxon>
        <taxon>Carpinus</taxon>
    </lineage>
</organism>
<feature type="region of interest" description="Disordered" evidence="1">
    <location>
        <begin position="1"/>
        <end position="22"/>
    </location>
</feature>